<sequence>MAQIFPTPPGGDDMPPPPSNGGPDGGGGGGPGGGDPMSSSSSPIEIHIYLYGYSALYSRSSQNAFQDLYESELELAEQQAVLSGDFMRVFSGAGTQLDSSPDISLDGSVNIAIRWITRYI</sequence>
<evidence type="ECO:0000313" key="4">
    <source>
        <dbReference type="EMBL" id="CAF3529346.1"/>
    </source>
</evidence>
<evidence type="ECO:0000256" key="1">
    <source>
        <dbReference type="SAM" id="MobiDB-lite"/>
    </source>
</evidence>
<dbReference type="Proteomes" id="UP000677228">
    <property type="component" value="Unassembled WGS sequence"/>
</dbReference>
<dbReference type="Proteomes" id="UP000663829">
    <property type="component" value="Unassembled WGS sequence"/>
</dbReference>
<proteinExistence type="predicted"/>
<feature type="region of interest" description="Disordered" evidence="1">
    <location>
        <begin position="1"/>
        <end position="40"/>
    </location>
</feature>
<accession>A0A815YQY7</accession>
<gene>
    <name evidence="3" type="ORF">GPM918_LOCUS40607</name>
    <name evidence="2" type="ORF">OVA965_LOCUS1992</name>
    <name evidence="5" type="ORF">SRO942_LOCUS41566</name>
    <name evidence="4" type="ORF">TMI583_LOCUS1992</name>
</gene>
<evidence type="ECO:0000313" key="6">
    <source>
        <dbReference type="Proteomes" id="UP000663829"/>
    </source>
</evidence>
<dbReference type="AlphaFoldDB" id="A0A815YQY7"/>
<reference evidence="3" key="1">
    <citation type="submission" date="2021-02" db="EMBL/GenBank/DDBJ databases">
        <authorList>
            <person name="Nowell W R."/>
        </authorList>
    </citation>
    <scope>NUCLEOTIDE SEQUENCE</scope>
</reference>
<dbReference type="Proteomes" id="UP000682733">
    <property type="component" value="Unassembled WGS sequence"/>
</dbReference>
<comment type="caution">
    <text evidence="3">The sequence shown here is derived from an EMBL/GenBank/DDBJ whole genome shotgun (WGS) entry which is preliminary data.</text>
</comment>
<feature type="compositionally biased region" description="Pro residues" evidence="1">
    <location>
        <begin position="1"/>
        <end position="20"/>
    </location>
</feature>
<keyword evidence="6" id="KW-1185">Reference proteome</keyword>
<protein>
    <submittedName>
        <fullName evidence="3">Uncharacterized protein</fullName>
    </submittedName>
</protein>
<evidence type="ECO:0000313" key="5">
    <source>
        <dbReference type="EMBL" id="CAF4438573.1"/>
    </source>
</evidence>
<evidence type="ECO:0000313" key="3">
    <source>
        <dbReference type="EMBL" id="CAF1574178.1"/>
    </source>
</evidence>
<organism evidence="3 6">
    <name type="scientific">Didymodactylos carnosus</name>
    <dbReference type="NCBI Taxonomy" id="1234261"/>
    <lineage>
        <taxon>Eukaryota</taxon>
        <taxon>Metazoa</taxon>
        <taxon>Spiralia</taxon>
        <taxon>Gnathifera</taxon>
        <taxon>Rotifera</taxon>
        <taxon>Eurotatoria</taxon>
        <taxon>Bdelloidea</taxon>
        <taxon>Philodinida</taxon>
        <taxon>Philodinidae</taxon>
        <taxon>Didymodactylos</taxon>
    </lineage>
</organism>
<dbReference type="EMBL" id="CAJNOK010000402">
    <property type="protein sequence ID" value="CAF0750681.1"/>
    <property type="molecule type" value="Genomic_DNA"/>
</dbReference>
<evidence type="ECO:0000313" key="2">
    <source>
        <dbReference type="EMBL" id="CAF0750681.1"/>
    </source>
</evidence>
<dbReference type="EMBL" id="CAJNOQ010030358">
    <property type="protein sequence ID" value="CAF1574178.1"/>
    <property type="molecule type" value="Genomic_DNA"/>
</dbReference>
<feature type="compositionally biased region" description="Gly residues" evidence="1">
    <location>
        <begin position="22"/>
        <end position="35"/>
    </location>
</feature>
<dbReference type="EMBL" id="CAJOBA010000402">
    <property type="protein sequence ID" value="CAF3529346.1"/>
    <property type="molecule type" value="Genomic_DNA"/>
</dbReference>
<dbReference type="Proteomes" id="UP000681722">
    <property type="component" value="Unassembled WGS sequence"/>
</dbReference>
<dbReference type="EMBL" id="CAJOBC010096223">
    <property type="protein sequence ID" value="CAF4438573.1"/>
    <property type="molecule type" value="Genomic_DNA"/>
</dbReference>
<name>A0A815YQY7_9BILA</name>